<dbReference type="EMBL" id="CP000142">
    <property type="protein sequence ID" value="ABA89228.2"/>
    <property type="molecule type" value="Genomic_DNA"/>
</dbReference>
<reference evidence="2" key="1">
    <citation type="submission" date="2005-10" db="EMBL/GenBank/DDBJ databases">
        <title>Complete sequence of Pelobacter carbinolicus DSM 2380.</title>
        <authorList>
            <person name="Copeland A."/>
            <person name="Lucas S."/>
            <person name="Lapidus A."/>
            <person name="Barry K."/>
            <person name="Detter J.C."/>
            <person name="Glavina T."/>
            <person name="Hammon N."/>
            <person name="Israni S."/>
            <person name="Pitluck S."/>
            <person name="Chertkov O."/>
            <person name="Schmutz J."/>
            <person name="Larimer F."/>
            <person name="Land M."/>
            <person name="Kyrpides N."/>
            <person name="Ivanova N."/>
            <person name="Richardson P."/>
        </authorList>
    </citation>
    <scope>NUCLEOTIDE SEQUENCE [LARGE SCALE GENOMIC DNA]</scope>
    <source>
        <strain evidence="2">DSM 2380 / NBRC 103641 / GraBd1</strain>
    </source>
</reference>
<name>Q3A329_SYNC1</name>
<sequence>MALEAIALKYRQLLETVDAWFARCKIEVDEHVHCDKGCSACCRGLFDITLLDAWLLQYGFLQLPAQQRQEVTARAEQRLRQLQAQWPGFSHPYLLNSMPDHLWTDMPEDDQTPCPLLDEDGCCMVYAWRPLICRQHGIPNIDTSGTCFSELYCSLNFTSVNPLSMPQIRWEFQHLFEQEMALFGAFTYALFGRSLNEADTFIPTALLIDFARIRPLPDA</sequence>
<dbReference type="eggNOG" id="COG0727">
    <property type="taxonomic scope" value="Bacteria"/>
</dbReference>
<reference evidence="1 2" key="2">
    <citation type="journal article" date="2012" name="BMC Genomics">
        <title>The genome of Pelobacter carbinolicus reveals surprising metabolic capabilities and physiological features.</title>
        <authorList>
            <person name="Aklujkar M."/>
            <person name="Haveman S.A."/>
            <person name="Didonato R.Jr."/>
            <person name="Chertkov O."/>
            <person name="Han C.S."/>
            <person name="Land M.L."/>
            <person name="Brown P."/>
            <person name="Lovley D.R."/>
        </authorList>
    </citation>
    <scope>NUCLEOTIDE SEQUENCE [LARGE SCALE GENOMIC DNA]</scope>
    <source>
        <strain evidence="2">DSM 2380 / NBRC 103641 / GraBd1</strain>
    </source>
</reference>
<keyword evidence="2" id="KW-1185">Reference proteome</keyword>
<protein>
    <recommendedName>
        <fullName evidence="3">YkgJ family cysteine cluster protein</fullName>
    </recommendedName>
</protein>
<accession>Q3A329</accession>
<dbReference type="OrthoDB" id="9810361at2"/>
<dbReference type="Pfam" id="PF03692">
    <property type="entry name" value="CxxCxxCC"/>
    <property type="match status" value="1"/>
</dbReference>
<gene>
    <name evidence="1" type="ordered locus">Pcar_1987</name>
</gene>
<dbReference type="Proteomes" id="UP000002534">
    <property type="component" value="Chromosome"/>
</dbReference>
<dbReference type="InterPro" id="IPR005358">
    <property type="entry name" value="Puta_zinc/iron-chelating_dom"/>
</dbReference>
<dbReference type="KEGG" id="pca:Pcar_1987"/>
<dbReference type="STRING" id="338963.Pcar_1987"/>
<proteinExistence type="predicted"/>
<evidence type="ECO:0000313" key="2">
    <source>
        <dbReference type="Proteomes" id="UP000002534"/>
    </source>
</evidence>
<dbReference type="AlphaFoldDB" id="Q3A329"/>
<evidence type="ECO:0000313" key="1">
    <source>
        <dbReference type="EMBL" id="ABA89228.2"/>
    </source>
</evidence>
<evidence type="ECO:0008006" key="3">
    <source>
        <dbReference type="Google" id="ProtNLM"/>
    </source>
</evidence>
<dbReference type="HOGENOM" id="CLU_082366_1_0_7"/>
<organism evidence="1 2">
    <name type="scientific">Syntrophotalea carbinolica (strain DSM 2380 / NBRC 103641 / GraBd1)</name>
    <name type="common">Pelobacter carbinolicus</name>
    <dbReference type="NCBI Taxonomy" id="338963"/>
    <lineage>
        <taxon>Bacteria</taxon>
        <taxon>Pseudomonadati</taxon>
        <taxon>Thermodesulfobacteriota</taxon>
        <taxon>Desulfuromonadia</taxon>
        <taxon>Desulfuromonadales</taxon>
        <taxon>Syntrophotaleaceae</taxon>
        <taxon>Syntrophotalea</taxon>
    </lineage>
</organism>